<evidence type="ECO:0000256" key="17">
    <source>
        <dbReference type="ARBA" id="ARBA00042373"/>
    </source>
</evidence>
<keyword evidence="14" id="KW-0961">Cell wall biogenesis/degradation</keyword>
<dbReference type="Proteomes" id="UP001151699">
    <property type="component" value="Chromosome B"/>
</dbReference>
<dbReference type="GO" id="GO:0000272">
    <property type="term" value="P:polysaccharide catabolic process"/>
    <property type="evidence" value="ECO:0007669"/>
    <property type="project" value="UniProtKB-KW"/>
</dbReference>
<evidence type="ECO:0000256" key="12">
    <source>
        <dbReference type="ARBA" id="ARBA00023180"/>
    </source>
</evidence>
<evidence type="ECO:0000256" key="11">
    <source>
        <dbReference type="ARBA" id="ARBA00023136"/>
    </source>
</evidence>
<comment type="subcellular location">
    <subcellularLocation>
        <location evidence="3">Cell membrane</location>
    </subcellularLocation>
    <subcellularLocation>
        <location evidence="2">Secreted</location>
        <location evidence="2">Cell wall</location>
    </subcellularLocation>
</comment>
<accession>A0A9Q0MZ89</accession>
<evidence type="ECO:0000256" key="19">
    <source>
        <dbReference type="RuleBase" id="RU004335"/>
    </source>
</evidence>
<evidence type="ECO:0000313" key="21">
    <source>
        <dbReference type="EMBL" id="KAJ6640788.1"/>
    </source>
</evidence>
<organism evidence="21 22">
    <name type="scientific">Pseudolycoriella hygida</name>
    <dbReference type="NCBI Taxonomy" id="35572"/>
    <lineage>
        <taxon>Eukaryota</taxon>
        <taxon>Metazoa</taxon>
        <taxon>Ecdysozoa</taxon>
        <taxon>Arthropoda</taxon>
        <taxon>Hexapoda</taxon>
        <taxon>Insecta</taxon>
        <taxon>Pterygota</taxon>
        <taxon>Neoptera</taxon>
        <taxon>Endopterygota</taxon>
        <taxon>Diptera</taxon>
        <taxon>Nematocera</taxon>
        <taxon>Sciaroidea</taxon>
        <taxon>Sciaridae</taxon>
        <taxon>Pseudolycoriella</taxon>
    </lineage>
</organism>
<evidence type="ECO:0000256" key="8">
    <source>
        <dbReference type="ARBA" id="ARBA00022525"/>
    </source>
</evidence>
<keyword evidence="6" id="KW-1003">Cell membrane</keyword>
<name>A0A9Q0MZ89_9DIPT</name>
<evidence type="ECO:0000256" key="5">
    <source>
        <dbReference type="ARBA" id="ARBA00012780"/>
    </source>
</evidence>
<dbReference type="Pfam" id="PF00332">
    <property type="entry name" value="Glyco_hydro_17"/>
    <property type="match status" value="1"/>
</dbReference>
<evidence type="ECO:0000313" key="22">
    <source>
        <dbReference type="Proteomes" id="UP001151699"/>
    </source>
</evidence>
<reference evidence="21" key="1">
    <citation type="submission" date="2022-07" db="EMBL/GenBank/DDBJ databases">
        <authorList>
            <person name="Trinca V."/>
            <person name="Uliana J.V.C."/>
            <person name="Torres T.T."/>
            <person name="Ward R.J."/>
            <person name="Monesi N."/>
        </authorList>
    </citation>
    <scope>NUCLEOTIDE SEQUENCE</scope>
    <source>
        <strain evidence="21">HSMRA1968</strain>
        <tissue evidence="21">Whole embryos</tissue>
    </source>
</reference>
<proteinExistence type="inferred from homology"/>
<evidence type="ECO:0000256" key="14">
    <source>
        <dbReference type="ARBA" id="ARBA00023316"/>
    </source>
</evidence>
<evidence type="ECO:0000256" key="15">
    <source>
        <dbReference type="ARBA" id="ARBA00023326"/>
    </source>
</evidence>
<dbReference type="InterPro" id="IPR000490">
    <property type="entry name" value="Glyco_hydro_17"/>
</dbReference>
<evidence type="ECO:0000256" key="9">
    <source>
        <dbReference type="ARBA" id="ARBA00022729"/>
    </source>
</evidence>
<dbReference type="InterPro" id="IPR050732">
    <property type="entry name" value="Beta-glucan_modifiers"/>
</dbReference>
<keyword evidence="8" id="KW-0964">Secreted</keyword>
<dbReference type="AlphaFoldDB" id="A0A9Q0MZ89"/>
<evidence type="ECO:0000256" key="4">
    <source>
        <dbReference type="ARBA" id="ARBA00008773"/>
    </source>
</evidence>
<dbReference type="EC" id="3.2.1.39" evidence="5"/>
<dbReference type="PANTHER" id="PTHR16631">
    <property type="entry name" value="GLUCAN 1,3-BETA-GLUCOSIDASE"/>
    <property type="match status" value="1"/>
</dbReference>
<dbReference type="Gene3D" id="3.20.20.80">
    <property type="entry name" value="Glycosidases"/>
    <property type="match status" value="1"/>
</dbReference>
<keyword evidence="10" id="KW-0378">Hydrolase</keyword>
<comment type="similarity">
    <text evidence="4 19">Belongs to the glycosyl hydrolase 17 family.</text>
</comment>
<dbReference type="GO" id="GO:0005886">
    <property type="term" value="C:plasma membrane"/>
    <property type="evidence" value="ECO:0007669"/>
    <property type="project" value="UniProtKB-SubCell"/>
</dbReference>
<evidence type="ECO:0000256" key="18">
    <source>
        <dbReference type="ARBA" id="ARBA00043078"/>
    </source>
</evidence>
<keyword evidence="22" id="KW-1185">Reference proteome</keyword>
<evidence type="ECO:0000256" key="2">
    <source>
        <dbReference type="ARBA" id="ARBA00004191"/>
    </source>
</evidence>
<comment type="catalytic activity">
    <reaction evidence="1">
        <text>Hydrolysis of (1-&gt;3)-beta-D-glucosidic linkages in (1-&gt;3)-beta-D-glucans.</text>
        <dbReference type="EC" id="3.2.1.39"/>
    </reaction>
</comment>
<keyword evidence="13" id="KW-0119">Carbohydrate metabolism</keyword>
<evidence type="ECO:0000256" key="1">
    <source>
        <dbReference type="ARBA" id="ARBA00000382"/>
    </source>
</evidence>
<evidence type="ECO:0000256" key="13">
    <source>
        <dbReference type="ARBA" id="ARBA00023277"/>
    </source>
</evidence>
<dbReference type="GO" id="GO:0071555">
    <property type="term" value="P:cell wall organization"/>
    <property type="evidence" value="ECO:0007669"/>
    <property type="project" value="UniProtKB-KW"/>
</dbReference>
<dbReference type="OrthoDB" id="7769663at2759"/>
<comment type="function">
    <text evidence="16">Glucanases play a role in cell expansion during growth, in cell-cell fusion during mating, and in spore release during sporulation. This enzyme may be involved in beta-glucan degradation. Active on laminarin and lichenan.</text>
</comment>
<evidence type="ECO:0000256" key="20">
    <source>
        <dbReference type="SAM" id="SignalP"/>
    </source>
</evidence>
<keyword evidence="7" id="KW-0134">Cell wall</keyword>
<dbReference type="GO" id="GO:0042973">
    <property type="term" value="F:glucan endo-1,3-beta-D-glucosidase activity"/>
    <property type="evidence" value="ECO:0007669"/>
    <property type="project" value="UniProtKB-EC"/>
</dbReference>
<dbReference type="PANTHER" id="PTHR16631:SF17">
    <property type="entry name" value="GLUCAN ENDO-1,3-BETA-GLUCOSIDASE BTGC"/>
    <property type="match status" value="1"/>
</dbReference>
<keyword evidence="9 20" id="KW-0732">Signal</keyword>
<protein>
    <recommendedName>
        <fullName evidence="5">glucan endo-1,3-beta-D-glucosidase</fullName>
        <ecNumber evidence="5">3.2.1.39</ecNumber>
    </recommendedName>
    <alternativeName>
        <fullName evidence="18">Endo-1,3-beta-glucanase btgC</fullName>
    </alternativeName>
    <alternativeName>
        <fullName evidence="17">Laminarinase btgC</fullName>
    </alternativeName>
</protein>
<sequence length="332" mass="38000">MKKVSLLILFFGVVVTHSQNINYFGVAYSPYVRSDGVYWNSYTLEEIKQMLRIVLTNHNAISSYSMGVSEWNYNGPWDQADSNCLIARASSQINRDHNSVVLSLAQGIYQNENPTILQVEINNAFLAVQEANQVWPGTVWGLTFTNEYVVNQQTGQRVLDMIRNNRNRAHSMGLRVGTRVHICGEIWNGPNQQILSEIAQVSDYIMCNLYPGPNSDNADRAVQGISDAYYSARDGFWRFNPHLEVIIGETGWASQGETFFNPPHLNTIAHMTNFWNAMRNWATAHRVKVQMFAAFDEPWKPGHSGERHFGWWRRAPDNSYYYIEKSTGIIFT</sequence>
<gene>
    <name evidence="21" type="ORF">Bhyg_05720</name>
</gene>
<dbReference type="SUPFAM" id="SSF51445">
    <property type="entry name" value="(Trans)glycosidases"/>
    <property type="match status" value="1"/>
</dbReference>
<comment type="caution">
    <text evidence="21">The sequence shown here is derived from an EMBL/GenBank/DDBJ whole genome shotgun (WGS) entry which is preliminary data.</text>
</comment>
<dbReference type="EMBL" id="WJQU01000002">
    <property type="protein sequence ID" value="KAJ6640788.1"/>
    <property type="molecule type" value="Genomic_DNA"/>
</dbReference>
<keyword evidence="12" id="KW-0325">Glycoprotein</keyword>
<evidence type="ECO:0000256" key="10">
    <source>
        <dbReference type="ARBA" id="ARBA00022801"/>
    </source>
</evidence>
<feature type="signal peptide" evidence="20">
    <location>
        <begin position="1"/>
        <end position="18"/>
    </location>
</feature>
<dbReference type="InterPro" id="IPR017853">
    <property type="entry name" value="GH"/>
</dbReference>
<keyword evidence="11" id="KW-0472">Membrane</keyword>
<evidence type="ECO:0000256" key="6">
    <source>
        <dbReference type="ARBA" id="ARBA00022475"/>
    </source>
</evidence>
<evidence type="ECO:0000256" key="3">
    <source>
        <dbReference type="ARBA" id="ARBA00004236"/>
    </source>
</evidence>
<evidence type="ECO:0000256" key="7">
    <source>
        <dbReference type="ARBA" id="ARBA00022512"/>
    </source>
</evidence>
<keyword evidence="15" id="KW-0624">Polysaccharide degradation</keyword>
<evidence type="ECO:0000256" key="16">
    <source>
        <dbReference type="ARBA" id="ARBA00037649"/>
    </source>
</evidence>
<feature type="chain" id="PRO_5040483078" description="glucan endo-1,3-beta-D-glucosidase" evidence="20">
    <location>
        <begin position="19"/>
        <end position="332"/>
    </location>
</feature>